<keyword evidence="3" id="KW-0479">Metal-binding</keyword>
<organism evidence="14 15">
    <name type="scientific">Acanthosepion pharaonis</name>
    <name type="common">Pharaoh cuttlefish</name>
    <name type="synonym">Sepia pharaonis</name>
    <dbReference type="NCBI Taxonomy" id="158019"/>
    <lineage>
        <taxon>Eukaryota</taxon>
        <taxon>Metazoa</taxon>
        <taxon>Spiralia</taxon>
        <taxon>Lophotrochozoa</taxon>
        <taxon>Mollusca</taxon>
        <taxon>Cephalopoda</taxon>
        <taxon>Coleoidea</taxon>
        <taxon>Decapodiformes</taxon>
        <taxon>Sepiida</taxon>
        <taxon>Sepiina</taxon>
        <taxon>Sepiidae</taxon>
        <taxon>Acanthosepion</taxon>
    </lineage>
</organism>
<keyword evidence="7" id="KW-0805">Transcription regulation</keyword>
<dbReference type="AlphaFoldDB" id="A0A812C763"/>
<feature type="domain" description="C2H2-type" evidence="13">
    <location>
        <begin position="178"/>
        <end position="205"/>
    </location>
</feature>
<evidence type="ECO:0000256" key="12">
    <source>
        <dbReference type="SAM" id="MobiDB-lite"/>
    </source>
</evidence>
<comment type="similarity">
    <text evidence="2">Belongs to the krueppel C2H2-type zinc-finger protein family.</text>
</comment>
<dbReference type="FunFam" id="3.30.160.60:FF:000130">
    <property type="entry name" value="Spalt-like transcription factor 4"/>
    <property type="match status" value="1"/>
</dbReference>
<comment type="subcellular location">
    <subcellularLocation>
        <location evidence="1">Nucleus</location>
    </subcellularLocation>
</comment>
<sequence length="266" mass="30211">MSQKFSCEHCPQTFALHDLLKAHIRSTHAASAFLQQQRNFRCAVCDKGFTQRTNLRTHERVHSGERPYKCTMCTKAFYQRTNLRNHIRTHTNERPYVCTECGRAFTQRGNLYLHERIHSGVRPFECNVCHRTFTQKGNLKSHSKTHEKKKEIRDGDLPVALEPSPSAPPSDNHSSVSFSCNECQKVFHRRSLLKCHEKTHQIQRANATSDADVLLETVAAAVEATKSRKVPVIEKKVSVIESGATQMPVSVPHQPSSHVFPDRSSS</sequence>
<accession>A0A812C763</accession>
<dbReference type="Gene3D" id="3.30.160.60">
    <property type="entry name" value="Classic Zinc Finger"/>
    <property type="match status" value="5"/>
</dbReference>
<dbReference type="PANTHER" id="PTHR23235:SF120">
    <property type="entry name" value="KRUPPEL-LIKE FACTOR 15"/>
    <property type="match status" value="1"/>
</dbReference>
<dbReference type="GO" id="GO:0000978">
    <property type="term" value="F:RNA polymerase II cis-regulatory region sequence-specific DNA binding"/>
    <property type="evidence" value="ECO:0007669"/>
    <property type="project" value="TreeGrafter"/>
</dbReference>
<gene>
    <name evidence="14" type="ORF">SPHA_29686</name>
</gene>
<feature type="domain" description="C2H2-type" evidence="13">
    <location>
        <begin position="40"/>
        <end position="67"/>
    </location>
</feature>
<feature type="domain" description="C2H2-type" evidence="13">
    <location>
        <begin position="5"/>
        <end position="33"/>
    </location>
</feature>
<keyword evidence="6" id="KW-0862">Zinc</keyword>
<dbReference type="SUPFAM" id="SSF57667">
    <property type="entry name" value="beta-beta-alpha zinc fingers"/>
    <property type="match status" value="4"/>
</dbReference>
<dbReference type="FunFam" id="3.30.160.60:FF:001498">
    <property type="entry name" value="Zinc finger protein 404"/>
    <property type="match status" value="1"/>
</dbReference>
<feature type="domain" description="C2H2-type" evidence="13">
    <location>
        <begin position="96"/>
        <end position="123"/>
    </location>
</feature>
<evidence type="ECO:0000313" key="15">
    <source>
        <dbReference type="Proteomes" id="UP000597762"/>
    </source>
</evidence>
<keyword evidence="10" id="KW-0539">Nucleus</keyword>
<dbReference type="InterPro" id="IPR036236">
    <property type="entry name" value="Znf_C2H2_sf"/>
</dbReference>
<protein>
    <submittedName>
        <fullName evidence="14">KRAB</fullName>
    </submittedName>
</protein>
<name>A0A812C763_ACAPH</name>
<keyword evidence="9" id="KW-0804">Transcription</keyword>
<dbReference type="FunFam" id="3.30.160.60:FF:000450">
    <property type="entry name" value="PR domain zinc finger protein 14"/>
    <property type="match status" value="1"/>
</dbReference>
<feature type="region of interest" description="Disordered" evidence="12">
    <location>
        <begin position="137"/>
        <end position="175"/>
    </location>
</feature>
<dbReference type="FunFam" id="3.30.160.60:FF:002343">
    <property type="entry name" value="Zinc finger protein 33A"/>
    <property type="match status" value="1"/>
</dbReference>
<evidence type="ECO:0000256" key="1">
    <source>
        <dbReference type="ARBA" id="ARBA00004123"/>
    </source>
</evidence>
<evidence type="ECO:0000256" key="7">
    <source>
        <dbReference type="ARBA" id="ARBA00023015"/>
    </source>
</evidence>
<dbReference type="GO" id="GO:0008270">
    <property type="term" value="F:zinc ion binding"/>
    <property type="evidence" value="ECO:0007669"/>
    <property type="project" value="UniProtKB-KW"/>
</dbReference>
<evidence type="ECO:0000256" key="10">
    <source>
        <dbReference type="ARBA" id="ARBA00023242"/>
    </source>
</evidence>
<keyword evidence="5 11" id="KW-0863">Zinc-finger</keyword>
<feature type="region of interest" description="Disordered" evidence="12">
    <location>
        <begin position="246"/>
        <end position="266"/>
    </location>
</feature>
<comment type="caution">
    <text evidence="14">The sequence shown here is derived from an EMBL/GenBank/DDBJ whole genome shotgun (WGS) entry which is preliminary data.</text>
</comment>
<dbReference type="Proteomes" id="UP000597762">
    <property type="component" value="Unassembled WGS sequence"/>
</dbReference>
<dbReference type="PROSITE" id="PS00028">
    <property type="entry name" value="ZINC_FINGER_C2H2_1"/>
    <property type="match status" value="6"/>
</dbReference>
<dbReference type="SMART" id="SM00355">
    <property type="entry name" value="ZnF_C2H2"/>
    <property type="match status" value="6"/>
</dbReference>
<dbReference type="InterPro" id="IPR013087">
    <property type="entry name" value="Znf_C2H2_type"/>
</dbReference>
<reference evidence="14" key="1">
    <citation type="submission" date="2021-01" db="EMBL/GenBank/DDBJ databases">
        <authorList>
            <person name="Li R."/>
            <person name="Bekaert M."/>
        </authorList>
    </citation>
    <scope>NUCLEOTIDE SEQUENCE</scope>
    <source>
        <strain evidence="14">Farmed</strain>
    </source>
</reference>
<dbReference type="Pfam" id="PF00096">
    <property type="entry name" value="zf-C2H2"/>
    <property type="match status" value="5"/>
</dbReference>
<evidence type="ECO:0000256" key="4">
    <source>
        <dbReference type="ARBA" id="ARBA00022737"/>
    </source>
</evidence>
<feature type="domain" description="C2H2-type" evidence="13">
    <location>
        <begin position="124"/>
        <end position="151"/>
    </location>
</feature>
<evidence type="ECO:0000256" key="5">
    <source>
        <dbReference type="ARBA" id="ARBA00022771"/>
    </source>
</evidence>
<evidence type="ECO:0000256" key="11">
    <source>
        <dbReference type="PROSITE-ProRule" id="PRU00042"/>
    </source>
</evidence>
<evidence type="ECO:0000256" key="8">
    <source>
        <dbReference type="ARBA" id="ARBA00023125"/>
    </source>
</evidence>
<evidence type="ECO:0000256" key="9">
    <source>
        <dbReference type="ARBA" id="ARBA00023163"/>
    </source>
</evidence>
<dbReference type="PANTHER" id="PTHR23235">
    <property type="entry name" value="KRUEPPEL-LIKE TRANSCRIPTION FACTOR"/>
    <property type="match status" value="1"/>
</dbReference>
<keyword evidence="8" id="KW-0238">DNA-binding</keyword>
<dbReference type="GO" id="GO:0000981">
    <property type="term" value="F:DNA-binding transcription factor activity, RNA polymerase II-specific"/>
    <property type="evidence" value="ECO:0007669"/>
    <property type="project" value="TreeGrafter"/>
</dbReference>
<keyword evidence="4" id="KW-0677">Repeat</keyword>
<evidence type="ECO:0000256" key="3">
    <source>
        <dbReference type="ARBA" id="ARBA00022723"/>
    </source>
</evidence>
<evidence type="ECO:0000313" key="14">
    <source>
        <dbReference type="EMBL" id="CAE1255581.1"/>
    </source>
</evidence>
<dbReference type="EMBL" id="CAHIKZ030001186">
    <property type="protein sequence ID" value="CAE1255581.1"/>
    <property type="molecule type" value="Genomic_DNA"/>
</dbReference>
<feature type="domain" description="C2H2-type" evidence="13">
    <location>
        <begin position="68"/>
        <end position="95"/>
    </location>
</feature>
<evidence type="ECO:0000256" key="6">
    <source>
        <dbReference type="ARBA" id="ARBA00022833"/>
    </source>
</evidence>
<dbReference type="PROSITE" id="PS50157">
    <property type="entry name" value="ZINC_FINGER_C2H2_2"/>
    <property type="match status" value="6"/>
</dbReference>
<dbReference type="GO" id="GO:0005634">
    <property type="term" value="C:nucleus"/>
    <property type="evidence" value="ECO:0007669"/>
    <property type="project" value="UniProtKB-SubCell"/>
</dbReference>
<evidence type="ECO:0000256" key="2">
    <source>
        <dbReference type="ARBA" id="ARBA00006991"/>
    </source>
</evidence>
<evidence type="ECO:0000259" key="13">
    <source>
        <dbReference type="PROSITE" id="PS50157"/>
    </source>
</evidence>
<proteinExistence type="inferred from homology"/>
<keyword evidence="15" id="KW-1185">Reference proteome</keyword>
<dbReference type="OrthoDB" id="9451254at2759"/>